<keyword evidence="2" id="KW-1185">Reference proteome</keyword>
<gene>
    <name evidence="1" type="ORF">PTPV-Aus-004</name>
</gene>
<accession>A0A1B1MR90</accession>
<dbReference type="KEGG" id="vg:28340331"/>
<reference evidence="1 2" key="1">
    <citation type="journal article" date="2016" name="J. Gen. Virol.">
        <title>Genomic characterization of a novel poxvirus from a flying fox: evidence for a new genus?</title>
        <authorList>
            <person name="O'Dea M.A."/>
            <person name="Tu S.L."/>
            <person name="Pang S."/>
            <person name="De Ridder T."/>
            <person name="Jackson B."/>
            <person name="Upton C."/>
        </authorList>
    </citation>
    <scope>NUCLEOTIDE SEQUENCE [LARGE SCALE GENOMIC DNA]</scope>
    <source>
        <strain evidence="1 2">Australia</strain>
    </source>
</reference>
<proteinExistence type="predicted"/>
<dbReference type="Proteomes" id="UP000203626">
    <property type="component" value="Segment"/>
</dbReference>
<name>A0A1B1MR90_9POXV</name>
<protein>
    <submittedName>
        <fullName evidence="1">Uncharacterized protein</fullName>
    </submittedName>
</protein>
<evidence type="ECO:0000313" key="2">
    <source>
        <dbReference type="Proteomes" id="UP000203626"/>
    </source>
</evidence>
<organism evidence="1 2">
    <name type="scientific">Pteropox virus</name>
    <dbReference type="NCBI Taxonomy" id="1873698"/>
    <lineage>
        <taxon>Viruses</taxon>
        <taxon>Varidnaviria</taxon>
        <taxon>Bamfordvirae</taxon>
        <taxon>Nucleocytoviricota</taxon>
        <taxon>Pokkesviricetes</taxon>
        <taxon>Chitovirales</taxon>
        <taxon>Poxviridae</taxon>
        <taxon>Chordopoxvirinae</taxon>
        <taxon>Pteropopoxvirus</taxon>
        <taxon>Pteropopoxvirus pteropox</taxon>
    </lineage>
</organism>
<sequence length="175" mass="20267">MAGYITFTLSLVLVFAFFDHAISARTTMHSSICVVKYPSESSKSLTVRFQAKVLTVRVSDGVYWSACGSRRMPRKCTFTNDNQSNYNVKIDVNSEYIEEDSFTYHHSLTSELTVFDVEKTAPVYTAKYLGLEVKEHVVDVWQVVHERNVKVCVEESSELFWRHERIKKRIEHSEL</sequence>
<evidence type="ECO:0000313" key="1">
    <source>
        <dbReference type="EMBL" id="ANS71088.1"/>
    </source>
</evidence>
<dbReference type="RefSeq" id="YP_009268719.1">
    <property type="nucleotide sequence ID" value="NC_030656.1"/>
</dbReference>
<dbReference type="GeneID" id="28340331"/>
<dbReference type="EMBL" id="KU980965">
    <property type="protein sequence ID" value="ANS71088.1"/>
    <property type="molecule type" value="Genomic_DNA"/>
</dbReference>